<sequence length="84" mass="9422">MSSRSQNTPAFGKECSQCRRMDHFRVSSPSSDPSSYSISFQLNDGVGEIPYAFLRIKGKRIKLLLDFGSNVNILPKHLVDMSKV</sequence>
<accession>A0A0K2V5Z8</accession>
<proteinExistence type="predicted"/>
<organism evidence="1">
    <name type="scientific">Lepeophtheirus salmonis</name>
    <name type="common">Salmon louse</name>
    <name type="synonym">Caligus salmonis</name>
    <dbReference type="NCBI Taxonomy" id="72036"/>
    <lineage>
        <taxon>Eukaryota</taxon>
        <taxon>Metazoa</taxon>
        <taxon>Ecdysozoa</taxon>
        <taxon>Arthropoda</taxon>
        <taxon>Crustacea</taxon>
        <taxon>Multicrustacea</taxon>
        <taxon>Hexanauplia</taxon>
        <taxon>Copepoda</taxon>
        <taxon>Siphonostomatoida</taxon>
        <taxon>Caligidae</taxon>
        <taxon>Lepeophtheirus</taxon>
    </lineage>
</organism>
<reference evidence="1" key="1">
    <citation type="submission" date="2014-05" db="EMBL/GenBank/DDBJ databases">
        <authorList>
            <person name="Chronopoulou M."/>
        </authorList>
    </citation>
    <scope>NUCLEOTIDE SEQUENCE</scope>
    <source>
        <tissue evidence="1">Whole organism</tissue>
    </source>
</reference>
<dbReference type="AlphaFoldDB" id="A0A0K2V5Z8"/>
<protein>
    <submittedName>
        <fullName evidence="1">Uncharacterized protein</fullName>
    </submittedName>
</protein>
<dbReference type="OrthoDB" id="6772952at2759"/>
<dbReference type="EMBL" id="HACA01027980">
    <property type="protein sequence ID" value="CDW45341.1"/>
    <property type="molecule type" value="Transcribed_RNA"/>
</dbReference>
<name>A0A0K2V5Z8_LEPSM</name>
<evidence type="ECO:0000313" key="1">
    <source>
        <dbReference type="EMBL" id="CDW45341.1"/>
    </source>
</evidence>
<feature type="non-terminal residue" evidence="1">
    <location>
        <position position="84"/>
    </location>
</feature>